<dbReference type="PANTHER" id="PTHR43477">
    <property type="entry name" value="DIHYDROANTICAPSIN 7-DEHYDROGENASE"/>
    <property type="match status" value="1"/>
</dbReference>
<dbReference type="Gene3D" id="3.40.50.720">
    <property type="entry name" value="NAD(P)-binding Rossmann-like Domain"/>
    <property type="match status" value="1"/>
</dbReference>
<dbReference type="Proteomes" id="UP000078437">
    <property type="component" value="Chromosome"/>
</dbReference>
<name>A0A191WCM8_9MICO</name>
<dbReference type="KEGG" id="agy:ATC03_04005"/>
<reference evidence="3 4" key="1">
    <citation type="journal article" date="2016" name="Int. J. Syst. Evol. Microbiol.">
        <title>Agromyces aureus sp. nov., isolated from the rhizosphere of Salix caprea L. grown in a heavy-metal-contaminated soil.</title>
        <authorList>
            <person name="Corretto E."/>
            <person name="Antonielli L."/>
            <person name="Sessitsch A."/>
            <person name="Compant S."/>
            <person name="Gorfer M."/>
            <person name="Kuffner M."/>
            <person name="Brader G."/>
        </authorList>
    </citation>
    <scope>NUCLEOTIDE SEQUENCE [LARGE SCALE GENOMIC DNA]</scope>
    <source>
        <strain evidence="3 4">AR33</strain>
    </source>
</reference>
<proteinExistence type="inferred from homology"/>
<dbReference type="EMBL" id="CP013979">
    <property type="protein sequence ID" value="ANJ26020.1"/>
    <property type="molecule type" value="Genomic_DNA"/>
</dbReference>
<dbReference type="PANTHER" id="PTHR43477:SF1">
    <property type="entry name" value="DIHYDROANTICAPSIN 7-DEHYDROGENASE"/>
    <property type="match status" value="1"/>
</dbReference>
<dbReference type="STRING" id="453304.ATC03_04005"/>
<evidence type="ECO:0000256" key="2">
    <source>
        <dbReference type="ARBA" id="ARBA00023002"/>
    </source>
</evidence>
<evidence type="ECO:0000256" key="1">
    <source>
        <dbReference type="ARBA" id="ARBA00006484"/>
    </source>
</evidence>
<dbReference type="AlphaFoldDB" id="A0A191WCM8"/>
<dbReference type="InterPro" id="IPR036291">
    <property type="entry name" value="NAD(P)-bd_dom_sf"/>
</dbReference>
<gene>
    <name evidence="3" type="ORF">ATC03_04005</name>
</gene>
<reference evidence="4" key="2">
    <citation type="submission" date="2016-01" db="EMBL/GenBank/DDBJ databases">
        <title>Complete genome sequence of Agromyces aureus AR33T and comparison with related organisms.</title>
        <authorList>
            <person name="Corretto E."/>
            <person name="Antonielli L."/>
            <person name="Sessitsch A."/>
            <person name="Brader G."/>
        </authorList>
    </citation>
    <scope>NUCLEOTIDE SEQUENCE [LARGE SCALE GENOMIC DNA]</scope>
    <source>
        <strain evidence="4">AR33</strain>
    </source>
</reference>
<organism evidence="3 4">
    <name type="scientific">Agromyces aureus</name>
    <dbReference type="NCBI Taxonomy" id="453304"/>
    <lineage>
        <taxon>Bacteria</taxon>
        <taxon>Bacillati</taxon>
        <taxon>Actinomycetota</taxon>
        <taxon>Actinomycetes</taxon>
        <taxon>Micrococcales</taxon>
        <taxon>Microbacteriaceae</taxon>
        <taxon>Agromyces</taxon>
    </lineage>
</organism>
<dbReference type="PRINTS" id="PR00081">
    <property type="entry name" value="GDHRDH"/>
</dbReference>
<dbReference type="SUPFAM" id="SSF51735">
    <property type="entry name" value="NAD(P)-binding Rossmann-fold domains"/>
    <property type="match status" value="1"/>
</dbReference>
<evidence type="ECO:0000313" key="4">
    <source>
        <dbReference type="Proteomes" id="UP000078437"/>
    </source>
</evidence>
<dbReference type="OrthoDB" id="670853at2"/>
<accession>A0A191WCM8</accession>
<sequence>MLLDRKVAVIHGGGGSIGSATARVFAREGARLHLAGRSLPRLEAAASALREFGGSVEIAVVDAMDQAEVDAHVDAVAEREGRLDIALNAVGFDHVQGLAIADTSLEAYLHPVTGYLQTNFVTAKAASRVMIAQGSGVILTISTPGARLAGTGLIGNAAQSAGLEGFSRALAGELGPAGVRVVCVRPHALRDASESYTLGMFGRIADAGGTSLDDWWNGLAATTLLGRLPQLDEVAEYLAFAASDRAASMTGVISNLTAGALVD</sequence>
<comment type="similarity">
    <text evidence="1">Belongs to the short-chain dehydrogenases/reductases (SDR) family.</text>
</comment>
<dbReference type="InterPro" id="IPR002347">
    <property type="entry name" value="SDR_fam"/>
</dbReference>
<dbReference type="InterPro" id="IPR051122">
    <property type="entry name" value="SDR_DHRS6-like"/>
</dbReference>
<keyword evidence="2" id="KW-0560">Oxidoreductase</keyword>
<keyword evidence="4" id="KW-1185">Reference proteome</keyword>
<dbReference type="RefSeq" id="WP_067873399.1">
    <property type="nucleotide sequence ID" value="NZ_CP013979.1"/>
</dbReference>
<dbReference type="Pfam" id="PF13561">
    <property type="entry name" value="adh_short_C2"/>
    <property type="match status" value="1"/>
</dbReference>
<dbReference type="CDD" id="cd05233">
    <property type="entry name" value="SDR_c"/>
    <property type="match status" value="1"/>
</dbReference>
<evidence type="ECO:0000313" key="3">
    <source>
        <dbReference type="EMBL" id="ANJ26020.1"/>
    </source>
</evidence>
<dbReference type="GO" id="GO:0016491">
    <property type="term" value="F:oxidoreductase activity"/>
    <property type="evidence" value="ECO:0007669"/>
    <property type="project" value="UniProtKB-KW"/>
</dbReference>
<protein>
    <submittedName>
        <fullName evidence="3">Short-chain dehydrogenase</fullName>
    </submittedName>
</protein>